<dbReference type="Proteomes" id="UP000192738">
    <property type="component" value="Unassembled WGS sequence"/>
</dbReference>
<evidence type="ECO:0000256" key="10">
    <source>
        <dbReference type="ARBA" id="ARBA00023136"/>
    </source>
</evidence>
<keyword evidence="7 12" id="KW-1005">Bacterial flagellum biogenesis</keyword>
<name>A0A1W2AYV2_9FIRM</name>
<evidence type="ECO:0000313" key="14">
    <source>
        <dbReference type="Proteomes" id="UP000192738"/>
    </source>
</evidence>
<keyword evidence="6 12" id="KW-0812">Transmembrane</keyword>
<dbReference type="AlphaFoldDB" id="A0A1W2AYV2"/>
<comment type="subcellular location">
    <subcellularLocation>
        <location evidence="1">Cell membrane</location>
        <topology evidence="1">Multi-pass membrane protein</topology>
    </subcellularLocation>
</comment>
<dbReference type="NCBIfam" id="TIGR00328">
    <property type="entry name" value="flhB"/>
    <property type="match status" value="1"/>
</dbReference>
<keyword evidence="13" id="KW-0282">Flagellum</keyword>
<dbReference type="InterPro" id="IPR006136">
    <property type="entry name" value="FlhB"/>
</dbReference>
<keyword evidence="13" id="KW-0966">Cell projection</keyword>
<dbReference type="Gene3D" id="6.10.250.2080">
    <property type="match status" value="1"/>
</dbReference>
<keyword evidence="8 12" id="KW-0653">Protein transport</keyword>
<keyword evidence="14" id="KW-1185">Reference proteome</keyword>
<evidence type="ECO:0000256" key="8">
    <source>
        <dbReference type="ARBA" id="ARBA00022927"/>
    </source>
</evidence>
<evidence type="ECO:0000256" key="2">
    <source>
        <dbReference type="ARBA" id="ARBA00010690"/>
    </source>
</evidence>
<keyword evidence="11 12" id="KW-1006">Bacterial flagellum protein export</keyword>
<keyword evidence="10 12" id="KW-0472">Membrane</keyword>
<evidence type="ECO:0000313" key="13">
    <source>
        <dbReference type="EMBL" id="SMC65794.1"/>
    </source>
</evidence>
<evidence type="ECO:0000256" key="11">
    <source>
        <dbReference type="ARBA" id="ARBA00023225"/>
    </source>
</evidence>
<dbReference type="RefSeq" id="WP_084575414.1">
    <property type="nucleotide sequence ID" value="NZ_CP155572.1"/>
</dbReference>
<dbReference type="OrthoDB" id="9807950at2"/>
<organism evidence="13 14">
    <name type="scientific">Sporomusa malonica</name>
    <dbReference type="NCBI Taxonomy" id="112901"/>
    <lineage>
        <taxon>Bacteria</taxon>
        <taxon>Bacillati</taxon>
        <taxon>Bacillota</taxon>
        <taxon>Negativicutes</taxon>
        <taxon>Selenomonadales</taxon>
        <taxon>Sporomusaceae</taxon>
        <taxon>Sporomusa</taxon>
    </lineage>
</organism>
<dbReference type="GO" id="GO:0005886">
    <property type="term" value="C:plasma membrane"/>
    <property type="evidence" value="ECO:0007669"/>
    <property type="project" value="UniProtKB-SubCell"/>
</dbReference>
<dbReference type="SUPFAM" id="SSF160544">
    <property type="entry name" value="EscU C-terminal domain-like"/>
    <property type="match status" value="1"/>
</dbReference>
<gene>
    <name evidence="12" type="primary">flhB</name>
    <name evidence="13" type="ORF">SAMN04488500_106213</name>
</gene>
<reference evidence="13 14" key="1">
    <citation type="submission" date="2017-04" db="EMBL/GenBank/DDBJ databases">
        <authorList>
            <person name="Afonso C.L."/>
            <person name="Miller P.J."/>
            <person name="Scott M.A."/>
            <person name="Spackman E."/>
            <person name="Goraichik I."/>
            <person name="Dimitrov K.M."/>
            <person name="Suarez D.L."/>
            <person name="Swayne D.E."/>
        </authorList>
    </citation>
    <scope>NUCLEOTIDE SEQUENCE [LARGE SCALE GENOMIC DNA]</scope>
    <source>
        <strain evidence="13 14">DSM 5090</strain>
    </source>
</reference>
<keyword evidence="5 12" id="KW-1003">Cell membrane</keyword>
<dbReference type="FunFam" id="3.40.1690.10:FF:000001">
    <property type="entry name" value="Flagellar biosynthetic protein FlhB"/>
    <property type="match status" value="1"/>
</dbReference>
<evidence type="ECO:0000256" key="12">
    <source>
        <dbReference type="RuleBase" id="RU364091"/>
    </source>
</evidence>
<evidence type="ECO:0000256" key="6">
    <source>
        <dbReference type="ARBA" id="ARBA00022692"/>
    </source>
</evidence>
<dbReference type="GO" id="GO:0044780">
    <property type="term" value="P:bacterial-type flagellum assembly"/>
    <property type="evidence" value="ECO:0007669"/>
    <property type="project" value="InterPro"/>
</dbReference>
<keyword evidence="13" id="KW-0969">Cilium</keyword>
<feature type="transmembrane region" description="Helical" evidence="12">
    <location>
        <begin position="94"/>
        <end position="117"/>
    </location>
</feature>
<comment type="function">
    <text evidence="12">Required for formation of the rod structure in the basal body of the flagellar apparatus. Together with FliI and FliH, may constitute the export apparatus of flagellin.</text>
</comment>
<dbReference type="PANTHER" id="PTHR30531:SF12">
    <property type="entry name" value="FLAGELLAR BIOSYNTHETIC PROTEIN FLHB"/>
    <property type="match status" value="1"/>
</dbReference>
<evidence type="ECO:0000256" key="9">
    <source>
        <dbReference type="ARBA" id="ARBA00022989"/>
    </source>
</evidence>
<dbReference type="Gene3D" id="3.40.1690.10">
    <property type="entry name" value="secretion proteins EscU"/>
    <property type="match status" value="1"/>
</dbReference>
<evidence type="ECO:0000256" key="5">
    <source>
        <dbReference type="ARBA" id="ARBA00022475"/>
    </source>
</evidence>
<protein>
    <recommendedName>
        <fullName evidence="3 12">Flagellar biosynthetic protein FlhB</fullName>
    </recommendedName>
</protein>
<keyword evidence="4 12" id="KW-0813">Transport</keyword>
<sequence length="381" mass="43104">MVLSTIFIASSEASRQFKDNQYKFNTFDLQLFNGEKTEDATPKRKEESRNKGQVAKSTEISAVFIIMGAFYTLKLLGVSIYTELAGYMKAIFSSLATTDFTINSIHILFLNVILVLLKTVFPILLVIMVIAVAVNYMQVGVIFSTNVLMPDFNKINPLTGFGRLFSKRSLVELVKAIFKVAIIGYFIYRFAISQTANIPKLISMELIDSLKLAGSLTIDLAFQIIAVMMVLAACDYFYQWWEHNQSLKMSKQEIKEEFKQTEGNPQIKGKIKEKQRAIAMRRMMQEIPKADVIVTNPTHLAIALKYDKNMSAPVVLAKGQDFLAERIKQVARENKIVVVENKPLARALYPVVEIGNVIPPELYQAVAEVLAYVYRLKKRLS</sequence>
<dbReference type="Pfam" id="PF01312">
    <property type="entry name" value="Bac_export_2"/>
    <property type="match status" value="1"/>
</dbReference>
<dbReference type="InterPro" id="IPR029025">
    <property type="entry name" value="T3SS_substrate_exporter_C"/>
</dbReference>
<dbReference type="PANTHER" id="PTHR30531">
    <property type="entry name" value="FLAGELLAR BIOSYNTHETIC PROTEIN FLHB"/>
    <property type="match status" value="1"/>
</dbReference>
<keyword evidence="9 12" id="KW-1133">Transmembrane helix</keyword>
<evidence type="ECO:0000256" key="1">
    <source>
        <dbReference type="ARBA" id="ARBA00004651"/>
    </source>
</evidence>
<evidence type="ECO:0000256" key="4">
    <source>
        <dbReference type="ARBA" id="ARBA00022448"/>
    </source>
</evidence>
<comment type="similarity">
    <text evidence="2 12">Belongs to the type III secretion exporter family.</text>
</comment>
<feature type="transmembrane region" description="Helical" evidence="12">
    <location>
        <begin position="170"/>
        <end position="192"/>
    </location>
</feature>
<accession>A0A1W2AYV2</accession>
<feature type="transmembrane region" description="Helical" evidence="12">
    <location>
        <begin position="60"/>
        <end position="82"/>
    </location>
</feature>
<feature type="transmembrane region" description="Helical" evidence="12">
    <location>
        <begin position="212"/>
        <end position="238"/>
    </location>
</feature>
<proteinExistence type="inferred from homology"/>
<dbReference type="InterPro" id="IPR006135">
    <property type="entry name" value="T3SS_substrate_exporter"/>
</dbReference>
<evidence type="ECO:0000256" key="3">
    <source>
        <dbReference type="ARBA" id="ARBA00021622"/>
    </source>
</evidence>
<dbReference type="PRINTS" id="PR00950">
    <property type="entry name" value="TYPE3IMSPROT"/>
</dbReference>
<evidence type="ECO:0000256" key="7">
    <source>
        <dbReference type="ARBA" id="ARBA00022795"/>
    </source>
</evidence>
<dbReference type="STRING" id="112901.SAMN04488500_106213"/>
<dbReference type="EMBL" id="FWXI01000006">
    <property type="protein sequence ID" value="SMC65794.1"/>
    <property type="molecule type" value="Genomic_DNA"/>
</dbReference>
<feature type="transmembrane region" description="Helical" evidence="12">
    <location>
        <begin position="123"/>
        <end position="149"/>
    </location>
</feature>
<dbReference type="GO" id="GO:0009306">
    <property type="term" value="P:protein secretion"/>
    <property type="evidence" value="ECO:0007669"/>
    <property type="project" value="InterPro"/>
</dbReference>